<accession>A0A6J7NME6</accession>
<organism evidence="3">
    <name type="scientific">freshwater metagenome</name>
    <dbReference type="NCBI Taxonomy" id="449393"/>
    <lineage>
        <taxon>unclassified sequences</taxon>
        <taxon>metagenomes</taxon>
        <taxon>ecological metagenomes</taxon>
    </lineage>
</organism>
<evidence type="ECO:0000256" key="1">
    <source>
        <dbReference type="ARBA" id="ARBA00022801"/>
    </source>
</evidence>
<dbReference type="Pfam" id="PF02065">
    <property type="entry name" value="Melibiase"/>
    <property type="match status" value="1"/>
</dbReference>
<dbReference type="PANTHER" id="PTHR43053:SF3">
    <property type="entry name" value="ALPHA-GALACTOSIDASE C-RELATED"/>
    <property type="match status" value="1"/>
</dbReference>
<dbReference type="AlphaFoldDB" id="A0A6J7NME6"/>
<dbReference type="InterPro" id="IPR017853">
    <property type="entry name" value="GH"/>
</dbReference>
<dbReference type="GO" id="GO:0004557">
    <property type="term" value="F:alpha-galactosidase activity"/>
    <property type="evidence" value="ECO:0007669"/>
    <property type="project" value="UniProtKB-ARBA"/>
</dbReference>
<dbReference type="Gene3D" id="3.20.20.70">
    <property type="entry name" value="Aldolase class I"/>
    <property type="match status" value="1"/>
</dbReference>
<sequence length="687" mass="75331">MNQIIASANVAIELGSGFFTINWPQAEISLGPVVAAAVVNGHEVSLTDTPGKWSIDNFENGDQIASWQVADSGVQVKIKISHGESAVEITTSYRRANNASSTKSRLEAICVLRANTELRVARRLVEGYDSWAYAGVRTHAAGDSCWNSALVAEDGRTLAFQALSAQRFCTRIAWAPQNEGGEDSSGQVFITAGSTPRLIAVDGTWGYRVGESGPLNLQLGDNETVFAETLAIDAGRDAVALVETLAAKAGKDRNARLWTGRPIQGWESWYHYGFTVTATDVVDNSAELLARYRKRKDIDVVQIDDGWQSAYGAWWPNEKFPTDLGELTQAIKTQGGRPGIWIAPFRVEPNSLGVATDNPDWCLQTNEGVPWREERHQTWCLDATHPSALRWLYDLGEQIKTWGFVMAKIDFTYLAALDNSYPEPIVRYEPHVTGLEAFRRGWQALVAGLGDDVYTLACGTPTLPVVGLAHANRVGHDLAMPRVFQKIGHPVDQGWTGAVGVRAQARNAAARWAQHSRWYEADPEVVMTWSDPTNLAAYDTETARTMATMAALVGGPFLLADDLCALTQTERSVIENDHFLDLLIRSSSSEMKTGVPYRPIDVFARADKPEVSEHVYSQGDGLAETWTTTRDNRLVVAWFNWGDSPRLVKPAPDFVGTQEVWTGEEIGADLSVPPGAVRIAQSASNRS</sequence>
<evidence type="ECO:0000313" key="3">
    <source>
        <dbReference type="EMBL" id="CAB4991889.1"/>
    </source>
</evidence>
<protein>
    <submittedName>
        <fullName evidence="3">Unannotated protein</fullName>
    </submittedName>
</protein>
<dbReference type="SUPFAM" id="SSF51445">
    <property type="entry name" value="(Trans)glycosidases"/>
    <property type="match status" value="1"/>
</dbReference>
<keyword evidence="1" id="KW-0378">Hydrolase</keyword>
<dbReference type="PANTHER" id="PTHR43053">
    <property type="entry name" value="GLYCOSIDASE FAMILY 31"/>
    <property type="match status" value="1"/>
</dbReference>
<keyword evidence="2" id="KW-0326">Glycosidase</keyword>
<dbReference type="EMBL" id="CAFBOF010000088">
    <property type="protein sequence ID" value="CAB4991889.1"/>
    <property type="molecule type" value="Genomic_DNA"/>
</dbReference>
<evidence type="ECO:0000256" key="2">
    <source>
        <dbReference type="ARBA" id="ARBA00023295"/>
    </source>
</evidence>
<dbReference type="InterPro" id="IPR013785">
    <property type="entry name" value="Aldolase_TIM"/>
</dbReference>
<dbReference type="InterPro" id="IPR050985">
    <property type="entry name" value="Alpha-glycosidase_related"/>
</dbReference>
<name>A0A6J7NME6_9ZZZZ</name>
<proteinExistence type="predicted"/>
<reference evidence="3" key="1">
    <citation type="submission" date="2020-05" db="EMBL/GenBank/DDBJ databases">
        <authorList>
            <person name="Chiriac C."/>
            <person name="Salcher M."/>
            <person name="Ghai R."/>
            <person name="Kavagutti S V."/>
        </authorList>
    </citation>
    <scope>NUCLEOTIDE SEQUENCE</scope>
</reference>
<gene>
    <name evidence="3" type="ORF">UFOPK3897_01770</name>
</gene>